<organism evidence="2 3">
    <name type="scientific">Cryptococcus amylolentus CBS 6039</name>
    <dbReference type="NCBI Taxonomy" id="1295533"/>
    <lineage>
        <taxon>Eukaryota</taxon>
        <taxon>Fungi</taxon>
        <taxon>Dikarya</taxon>
        <taxon>Basidiomycota</taxon>
        <taxon>Agaricomycotina</taxon>
        <taxon>Tremellomycetes</taxon>
        <taxon>Tremellales</taxon>
        <taxon>Cryptococcaceae</taxon>
        <taxon>Cryptococcus</taxon>
    </lineage>
</organism>
<dbReference type="GeneID" id="30155261"/>
<dbReference type="Pfam" id="PF13233">
    <property type="entry name" value="Complex1_LYR_2"/>
    <property type="match status" value="1"/>
</dbReference>
<name>A0A1E3HPM6_9TREE</name>
<dbReference type="PANTHER" id="PTHR28015:SF1">
    <property type="entry name" value="ATP SYNTHASE ASSEMBLY FACTOR FMC1, MITOCHONDRIAL"/>
    <property type="match status" value="1"/>
</dbReference>
<evidence type="ECO:0000256" key="1">
    <source>
        <dbReference type="SAM" id="MobiDB-lite"/>
    </source>
</evidence>
<sequence>MSSSPVTHLYRSVLRELRFASQKSRTTRNPTVQSHIRTLVETSSSPQQLERSLIETREFLKSTRLHAELVKRYNPTHSMSQEERVHATARRVGLNSPKEYKKGDEDK</sequence>
<dbReference type="InterPro" id="IPR039196">
    <property type="entry name" value="Fmc1"/>
</dbReference>
<dbReference type="STRING" id="1295533.A0A1E3HPM6"/>
<accession>A0A1E3HPM6</accession>
<dbReference type="GO" id="GO:0033615">
    <property type="term" value="P:mitochondrial proton-transporting ATP synthase complex assembly"/>
    <property type="evidence" value="ECO:0007669"/>
    <property type="project" value="InterPro"/>
</dbReference>
<dbReference type="Proteomes" id="UP000094065">
    <property type="component" value="Unassembled WGS sequence"/>
</dbReference>
<keyword evidence="3" id="KW-1185">Reference proteome</keyword>
<evidence type="ECO:0000313" key="3">
    <source>
        <dbReference type="Proteomes" id="UP000094065"/>
    </source>
</evidence>
<evidence type="ECO:0008006" key="4">
    <source>
        <dbReference type="Google" id="ProtNLM"/>
    </source>
</evidence>
<reference evidence="2 3" key="1">
    <citation type="submission" date="2016-06" db="EMBL/GenBank/DDBJ databases">
        <title>Evolution of pathogenesis and genome organization in the Tremellales.</title>
        <authorList>
            <person name="Cuomo C."/>
            <person name="Litvintseva A."/>
            <person name="Heitman J."/>
            <person name="Chen Y."/>
            <person name="Sun S."/>
            <person name="Springer D."/>
            <person name="Dromer F."/>
            <person name="Young S."/>
            <person name="Zeng Q."/>
            <person name="Chapman S."/>
            <person name="Gujja S."/>
            <person name="Saif S."/>
            <person name="Birren B."/>
        </authorList>
    </citation>
    <scope>NUCLEOTIDE SEQUENCE [LARGE SCALE GENOMIC DNA]</scope>
    <source>
        <strain evidence="2 3">CBS 6039</strain>
    </source>
</reference>
<feature type="region of interest" description="Disordered" evidence="1">
    <location>
        <begin position="72"/>
        <end position="107"/>
    </location>
</feature>
<gene>
    <name evidence="2" type="ORF">L202_03952</name>
</gene>
<dbReference type="PANTHER" id="PTHR28015">
    <property type="entry name" value="ATP SYNTHASE ASSEMBLY FACTOR FMC1, MITOCHONDRIAL"/>
    <property type="match status" value="1"/>
</dbReference>
<dbReference type="GO" id="GO:0005759">
    <property type="term" value="C:mitochondrial matrix"/>
    <property type="evidence" value="ECO:0007669"/>
    <property type="project" value="TreeGrafter"/>
</dbReference>
<feature type="compositionally biased region" description="Basic and acidic residues" evidence="1">
    <location>
        <begin position="98"/>
        <end position="107"/>
    </location>
</feature>
<dbReference type="OrthoDB" id="15893at2759"/>
<evidence type="ECO:0000313" key="2">
    <source>
        <dbReference type="EMBL" id="ODN78308.1"/>
    </source>
</evidence>
<dbReference type="EMBL" id="AWGJ01000006">
    <property type="protein sequence ID" value="ODN78308.1"/>
    <property type="molecule type" value="Genomic_DNA"/>
</dbReference>
<comment type="caution">
    <text evidence="2">The sequence shown here is derived from an EMBL/GenBank/DDBJ whole genome shotgun (WGS) entry which is preliminary data.</text>
</comment>
<dbReference type="AlphaFoldDB" id="A0A1E3HPM6"/>
<protein>
    <recommendedName>
        <fullName evidence="4">Mitochondrial zinc maintenance protein 1, mitochondrial</fullName>
    </recommendedName>
</protein>
<proteinExistence type="predicted"/>
<dbReference type="RefSeq" id="XP_018993354.1">
    <property type="nucleotide sequence ID" value="XM_019137918.1"/>
</dbReference>